<dbReference type="STRING" id="946677.SAMN05444484_11611"/>
<evidence type="ECO:0000256" key="5">
    <source>
        <dbReference type="SAM" id="Phobius"/>
    </source>
</evidence>
<feature type="transmembrane region" description="Helical" evidence="5">
    <location>
        <begin position="7"/>
        <end position="28"/>
    </location>
</feature>
<name>A0A1M7MYS4_9FLAO</name>
<keyword evidence="8" id="KW-1185">Reference proteome</keyword>
<keyword evidence="3 5" id="KW-1133">Transmembrane helix</keyword>
<evidence type="ECO:0000256" key="2">
    <source>
        <dbReference type="ARBA" id="ARBA00022692"/>
    </source>
</evidence>
<dbReference type="EMBL" id="FRBT01000016">
    <property type="protein sequence ID" value="SHM96355.1"/>
    <property type="molecule type" value="Genomic_DNA"/>
</dbReference>
<gene>
    <name evidence="7" type="ORF">SAMN05444484_11611</name>
</gene>
<reference evidence="8" key="1">
    <citation type="submission" date="2016-11" db="EMBL/GenBank/DDBJ databases">
        <authorList>
            <person name="Varghese N."/>
            <person name="Submissions S."/>
        </authorList>
    </citation>
    <scope>NUCLEOTIDE SEQUENCE [LARGE SCALE GENOMIC DNA]</scope>
    <source>
        <strain evidence="8">DSM 24724</strain>
    </source>
</reference>
<comment type="subcellular location">
    <subcellularLocation>
        <location evidence="1">Membrane</location>
        <topology evidence="1">Multi-pass membrane protein</topology>
    </subcellularLocation>
</comment>
<feature type="transmembrane region" description="Helical" evidence="5">
    <location>
        <begin position="150"/>
        <end position="174"/>
    </location>
</feature>
<organism evidence="7 8">
    <name type="scientific">Flavobacterium chilense</name>
    <dbReference type="NCBI Taxonomy" id="946677"/>
    <lineage>
        <taxon>Bacteria</taxon>
        <taxon>Pseudomonadati</taxon>
        <taxon>Bacteroidota</taxon>
        <taxon>Flavobacteriia</taxon>
        <taxon>Flavobacteriales</taxon>
        <taxon>Flavobacteriaceae</taxon>
        <taxon>Flavobacterium</taxon>
    </lineage>
</organism>
<keyword evidence="2 5" id="KW-0812">Transmembrane</keyword>
<protein>
    <submittedName>
        <fullName evidence="7">Uncharacterized membrane protein YphA, DoxX/SURF4 family</fullName>
    </submittedName>
</protein>
<evidence type="ECO:0000256" key="1">
    <source>
        <dbReference type="ARBA" id="ARBA00004141"/>
    </source>
</evidence>
<evidence type="ECO:0000313" key="7">
    <source>
        <dbReference type="EMBL" id="SHM96355.1"/>
    </source>
</evidence>
<dbReference type="RefSeq" id="WP_073075591.1">
    <property type="nucleotide sequence ID" value="NZ_FRBT01000016.1"/>
</dbReference>
<evidence type="ECO:0000313" key="8">
    <source>
        <dbReference type="Proteomes" id="UP000184028"/>
    </source>
</evidence>
<feature type="transmembrane region" description="Helical" evidence="5">
    <location>
        <begin position="78"/>
        <end position="100"/>
    </location>
</feature>
<dbReference type="Pfam" id="PF07291">
    <property type="entry name" value="MauE"/>
    <property type="match status" value="1"/>
</dbReference>
<accession>A0A1M7MYS4</accession>
<keyword evidence="4 5" id="KW-0472">Membrane</keyword>
<evidence type="ECO:0000256" key="4">
    <source>
        <dbReference type="ARBA" id="ARBA00023136"/>
    </source>
</evidence>
<feature type="transmembrane region" description="Helical" evidence="5">
    <location>
        <begin position="48"/>
        <end position="71"/>
    </location>
</feature>
<evidence type="ECO:0000256" key="3">
    <source>
        <dbReference type="ARBA" id="ARBA00022989"/>
    </source>
</evidence>
<dbReference type="GO" id="GO:0016020">
    <property type="term" value="C:membrane"/>
    <property type="evidence" value="ECO:0007669"/>
    <property type="project" value="UniProtKB-SubCell"/>
</dbReference>
<proteinExistence type="predicted"/>
<evidence type="ECO:0000259" key="6">
    <source>
        <dbReference type="Pfam" id="PF07291"/>
    </source>
</evidence>
<sequence>MKLNIKIKNAILEIICLLYVILFVYAALSKLLDFENFRVQLGQSPLLSAFAGSIAWIVPILELLIALLLVFKKCRLSGLFAAFSLMVMFTTYIYIILNYSSFVPCSCGGILEKMGWTEHLFFNFVFIMLAAAGILILRDGMPKVSLISKPAVLVSSLSVSIFFSIGIIALLFMLSEDIMAKENPFIRRFDQYAIKKIDETRLQNASFYLAGVESGKIYLGNHDAPLQIIVVDSALKNKQHSTIQLDRDDFPFRSVEVSIQPPYFYVYDGMVPVIYKGKIADWKAKIIYNGNHFFTKAIVMDSARIAIRGQKKNTGEHLMGTLDFSNGINAKFSPSLLEKQIDGIFDTDGTLQYSKELRNLVYTYYYRNQYIVANDSPLVLYRGNTIDTTTRAKLNVVKVKLSGDTKLAAPPYMVNKNSAVYNNLLFVNSALKGRFENEEVWTQASVIDVYDIAKNEYLSSFYIYDSGKIKMKYFLVTESNLYVISGQLLQKYSLGNSIKKALIKK</sequence>
<dbReference type="InterPro" id="IPR009908">
    <property type="entry name" value="Methylamine_util_MauE"/>
</dbReference>
<feature type="domain" description="Methylamine utilisation protein MauE" evidence="6">
    <location>
        <begin position="9"/>
        <end position="135"/>
    </location>
</feature>
<feature type="transmembrane region" description="Helical" evidence="5">
    <location>
        <begin position="120"/>
        <end position="138"/>
    </location>
</feature>
<dbReference type="AlphaFoldDB" id="A0A1M7MYS4"/>
<dbReference type="Proteomes" id="UP000184028">
    <property type="component" value="Unassembled WGS sequence"/>
</dbReference>
<dbReference type="GO" id="GO:0030416">
    <property type="term" value="P:methylamine metabolic process"/>
    <property type="evidence" value="ECO:0007669"/>
    <property type="project" value="InterPro"/>
</dbReference>